<evidence type="ECO:0000313" key="1">
    <source>
        <dbReference type="EMBL" id="SNY45659.1"/>
    </source>
</evidence>
<keyword evidence="2" id="KW-1185">Reference proteome</keyword>
<dbReference type="EMBL" id="OBDZ01000039">
    <property type="protein sequence ID" value="SNY45659.1"/>
    <property type="molecule type" value="Genomic_DNA"/>
</dbReference>
<dbReference type="OrthoDB" id="2082010at2"/>
<name>A0A285ICF0_9FIRM</name>
<proteinExistence type="predicted"/>
<sequence length="122" mass="13915">MQFQWYDPDTGAPVISIANYGINFSSGAIDVLGKPIYIKIGIDSENNILGIKPLQEEEDGVIKFISRERQGNVRITSKDFIRFIKSKLLDEDIIEDSAKKYIAKWDKDNEILIINLNDPIQK</sequence>
<protein>
    <submittedName>
        <fullName evidence="1">Uncharacterized protein</fullName>
    </submittedName>
</protein>
<organism evidence="1 2">
    <name type="scientific">Orenia metallireducens</name>
    <dbReference type="NCBI Taxonomy" id="1413210"/>
    <lineage>
        <taxon>Bacteria</taxon>
        <taxon>Bacillati</taxon>
        <taxon>Bacillota</taxon>
        <taxon>Clostridia</taxon>
        <taxon>Halanaerobiales</taxon>
        <taxon>Halobacteroidaceae</taxon>
        <taxon>Orenia</taxon>
    </lineage>
</organism>
<dbReference type="AlphaFoldDB" id="A0A285ICF0"/>
<gene>
    <name evidence="1" type="ORF">SAMN06265827_1399</name>
</gene>
<dbReference type="RefSeq" id="WP_097019422.1">
    <property type="nucleotide sequence ID" value="NZ_OBDZ01000039.1"/>
</dbReference>
<dbReference type="Proteomes" id="UP000219573">
    <property type="component" value="Unassembled WGS sequence"/>
</dbReference>
<accession>A0A285ICF0</accession>
<reference evidence="2" key="1">
    <citation type="submission" date="2017-09" db="EMBL/GenBank/DDBJ databases">
        <authorList>
            <person name="Varghese N."/>
            <person name="Submissions S."/>
        </authorList>
    </citation>
    <scope>NUCLEOTIDE SEQUENCE [LARGE SCALE GENOMIC DNA]</scope>
    <source>
        <strain evidence="2">MSL47</strain>
    </source>
</reference>
<evidence type="ECO:0000313" key="2">
    <source>
        <dbReference type="Proteomes" id="UP000219573"/>
    </source>
</evidence>